<gene>
    <name evidence="2" type="ORF">LCGC14_1478200</name>
</gene>
<dbReference type="AlphaFoldDB" id="A0A0F9JAB6"/>
<protein>
    <recommendedName>
        <fullName evidence="1">ParB/Spo0J HTH domain-containing protein</fullName>
    </recommendedName>
</protein>
<comment type="caution">
    <text evidence="2">The sequence shown here is derived from an EMBL/GenBank/DDBJ whole genome shotgun (WGS) entry which is preliminary data.</text>
</comment>
<dbReference type="EMBL" id="LAZR01010472">
    <property type="protein sequence ID" value="KKM66734.1"/>
    <property type="molecule type" value="Genomic_DNA"/>
</dbReference>
<feature type="domain" description="ParB/Spo0J HTH" evidence="1">
    <location>
        <begin position="36"/>
        <end position="134"/>
    </location>
</feature>
<evidence type="ECO:0000259" key="1">
    <source>
        <dbReference type="Pfam" id="PF17762"/>
    </source>
</evidence>
<organism evidence="2">
    <name type="scientific">marine sediment metagenome</name>
    <dbReference type="NCBI Taxonomy" id="412755"/>
    <lineage>
        <taxon>unclassified sequences</taxon>
        <taxon>metagenomes</taxon>
        <taxon>ecological metagenomes</taxon>
    </lineage>
</organism>
<dbReference type="Gene3D" id="1.10.10.2830">
    <property type="match status" value="1"/>
</dbReference>
<dbReference type="Pfam" id="PF17762">
    <property type="entry name" value="HTH_ParB"/>
    <property type="match status" value="1"/>
</dbReference>
<dbReference type="InterPro" id="IPR050336">
    <property type="entry name" value="Chromosome_partition/occlusion"/>
</dbReference>
<evidence type="ECO:0000313" key="2">
    <source>
        <dbReference type="EMBL" id="KKM66734.1"/>
    </source>
</evidence>
<dbReference type="InterPro" id="IPR041468">
    <property type="entry name" value="HTH_ParB/Spo0J"/>
</dbReference>
<sequence>MAAHKKLGRETVPCVEVDGEKSTVSEIAFAGNYFHKNLSSVELASSISDVLKSGTMTIEDLAAGFQKSVHWVESMIAICDWPKDVLEVLHVKGLSVSAAHNLALVTDDTYRDFLLRNAVEQGASARTTSAWLQAWRSMQPQEEAVKAEPVPGQAVALPAVPQAPCFCCAQVFAVNEMSHIPVCGGCVQILSSMGRSSA</sequence>
<dbReference type="SUPFAM" id="SSF109709">
    <property type="entry name" value="KorB DNA-binding domain-like"/>
    <property type="match status" value="1"/>
</dbReference>
<dbReference type="PANTHER" id="PTHR33375:SF1">
    <property type="entry name" value="CHROMOSOME-PARTITIONING PROTEIN PARB-RELATED"/>
    <property type="match status" value="1"/>
</dbReference>
<proteinExistence type="predicted"/>
<dbReference type="GO" id="GO:0007059">
    <property type="term" value="P:chromosome segregation"/>
    <property type="evidence" value="ECO:0007669"/>
    <property type="project" value="TreeGrafter"/>
</dbReference>
<dbReference type="PANTHER" id="PTHR33375">
    <property type="entry name" value="CHROMOSOME-PARTITIONING PROTEIN PARB-RELATED"/>
    <property type="match status" value="1"/>
</dbReference>
<name>A0A0F9JAB6_9ZZZZ</name>
<accession>A0A0F9JAB6</accession>
<dbReference type="GO" id="GO:0005694">
    <property type="term" value="C:chromosome"/>
    <property type="evidence" value="ECO:0007669"/>
    <property type="project" value="TreeGrafter"/>
</dbReference>
<reference evidence="2" key="1">
    <citation type="journal article" date="2015" name="Nature">
        <title>Complex archaea that bridge the gap between prokaryotes and eukaryotes.</title>
        <authorList>
            <person name="Spang A."/>
            <person name="Saw J.H."/>
            <person name="Jorgensen S.L."/>
            <person name="Zaremba-Niedzwiedzka K."/>
            <person name="Martijn J."/>
            <person name="Lind A.E."/>
            <person name="van Eijk R."/>
            <person name="Schleper C."/>
            <person name="Guy L."/>
            <person name="Ettema T.J."/>
        </authorList>
    </citation>
    <scope>NUCLEOTIDE SEQUENCE</scope>
</reference>